<dbReference type="InterPro" id="IPR044666">
    <property type="entry name" value="Cyclophilin_A-like"/>
</dbReference>
<dbReference type="PRINTS" id="PR00153">
    <property type="entry name" value="CSAPPISMRASE"/>
</dbReference>
<sequence length="177" mass="19371">MATKDPSNFQQWEESPANQLTEGKSYFAVLKTNLGDIKIELDAETRPVTVNNFVFLSKEGFYDGVIFHRIIPNFMAQGGDPTGTGMGGPGYQFEDEIDDENSNAPYTISMANAGPGTNGSQFFINFVDNGYLNTAHTVFGTVIEGKEVVDTMNGVQTDFKDKPVDPIVIQSVVIEEV</sequence>
<dbReference type="CDD" id="cd00317">
    <property type="entry name" value="cyclophilin"/>
    <property type="match status" value="1"/>
</dbReference>
<dbReference type="Gene3D" id="2.40.100.10">
    <property type="entry name" value="Cyclophilin-like"/>
    <property type="match status" value="1"/>
</dbReference>
<accession>A0A955RKV6</accession>
<keyword evidence="3 5" id="KW-0697">Rotamase</keyword>
<name>A0A955RKV6_9BACT</name>
<reference evidence="7" key="2">
    <citation type="journal article" date="2021" name="Microbiome">
        <title>Successional dynamics and alternative stable states in a saline activated sludge microbial community over 9 years.</title>
        <authorList>
            <person name="Wang Y."/>
            <person name="Ye J."/>
            <person name="Ju F."/>
            <person name="Liu L."/>
            <person name="Boyd J.A."/>
            <person name="Deng Y."/>
            <person name="Parks D.H."/>
            <person name="Jiang X."/>
            <person name="Yin X."/>
            <person name="Woodcroft B.J."/>
            <person name="Tyson G.W."/>
            <person name="Hugenholtz P."/>
            <person name="Polz M.F."/>
            <person name="Zhang T."/>
        </authorList>
    </citation>
    <scope>NUCLEOTIDE SEQUENCE</scope>
    <source>
        <strain evidence="7">HKST-UBA11</strain>
    </source>
</reference>
<comment type="catalytic activity">
    <reaction evidence="5">
        <text>[protein]-peptidylproline (omega=180) = [protein]-peptidylproline (omega=0)</text>
        <dbReference type="Rhea" id="RHEA:16237"/>
        <dbReference type="Rhea" id="RHEA-COMP:10747"/>
        <dbReference type="Rhea" id="RHEA-COMP:10748"/>
        <dbReference type="ChEBI" id="CHEBI:83833"/>
        <dbReference type="ChEBI" id="CHEBI:83834"/>
        <dbReference type="EC" id="5.2.1.8"/>
    </reaction>
</comment>
<organism evidence="7 8">
    <name type="scientific">Candidatus Dojkabacteria bacterium</name>
    <dbReference type="NCBI Taxonomy" id="2099670"/>
    <lineage>
        <taxon>Bacteria</taxon>
        <taxon>Candidatus Dojkabacteria</taxon>
    </lineage>
</organism>
<dbReference type="InterPro" id="IPR029000">
    <property type="entry name" value="Cyclophilin-like_dom_sf"/>
</dbReference>
<evidence type="ECO:0000256" key="1">
    <source>
        <dbReference type="ARBA" id="ARBA00002388"/>
    </source>
</evidence>
<feature type="domain" description="PPIase cyclophilin-type" evidence="6">
    <location>
        <begin position="32"/>
        <end position="174"/>
    </location>
</feature>
<dbReference type="AlphaFoldDB" id="A0A955RKV6"/>
<evidence type="ECO:0000259" key="6">
    <source>
        <dbReference type="PROSITE" id="PS50072"/>
    </source>
</evidence>
<keyword evidence="4 5" id="KW-0413">Isomerase</keyword>
<comment type="similarity">
    <text evidence="2 5">Belongs to the cyclophilin-type PPIase family.</text>
</comment>
<evidence type="ECO:0000313" key="8">
    <source>
        <dbReference type="Proteomes" id="UP000754563"/>
    </source>
</evidence>
<gene>
    <name evidence="7" type="ORF">KC717_04290</name>
</gene>
<reference evidence="7" key="1">
    <citation type="submission" date="2020-04" db="EMBL/GenBank/DDBJ databases">
        <authorList>
            <person name="Zhang T."/>
        </authorList>
    </citation>
    <scope>NUCLEOTIDE SEQUENCE</scope>
    <source>
        <strain evidence="7">HKST-UBA11</strain>
    </source>
</reference>
<evidence type="ECO:0000256" key="4">
    <source>
        <dbReference type="ARBA" id="ARBA00023235"/>
    </source>
</evidence>
<dbReference type="PIRSF" id="PIRSF001467">
    <property type="entry name" value="Peptidylpro_ismrse"/>
    <property type="match status" value="1"/>
</dbReference>
<dbReference type="InterPro" id="IPR002130">
    <property type="entry name" value="Cyclophilin-type_PPIase_dom"/>
</dbReference>
<dbReference type="InterPro" id="IPR024936">
    <property type="entry name" value="Cyclophilin-type_PPIase"/>
</dbReference>
<dbReference type="GO" id="GO:0006457">
    <property type="term" value="P:protein folding"/>
    <property type="evidence" value="ECO:0007669"/>
    <property type="project" value="InterPro"/>
</dbReference>
<dbReference type="InterPro" id="IPR020892">
    <property type="entry name" value="Cyclophilin-type_PPIase_CS"/>
</dbReference>
<comment type="function">
    <text evidence="1 5">PPIases accelerate the folding of proteins. It catalyzes the cis-trans isomerization of proline imidic peptide bonds in oligopeptides.</text>
</comment>
<evidence type="ECO:0000256" key="2">
    <source>
        <dbReference type="ARBA" id="ARBA00007365"/>
    </source>
</evidence>
<dbReference type="EMBL" id="JAGQLH010000049">
    <property type="protein sequence ID" value="MCA9385842.1"/>
    <property type="molecule type" value="Genomic_DNA"/>
</dbReference>
<dbReference type="Proteomes" id="UP000754563">
    <property type="component" value="Unassembled WGS sequence"/>
</dbReference>
<dbReference type="SUPFAM" id="SSF50891">
    <property type="entry name" value="Cyclophilin-like"/>
    <property type="match status" value="1"/>
</dbReference>
<dbReference type="Pfam" id="PF00160">
    <property type="entry name" value="Pro_isomerase"/>
    <property type="match status" value="1"/>
</dbReference>
<dbReference type="PANTHER" id="PTHR45625">
    <property type="entry name" value="PEPTIDYL-PROLYL CIS-TRANS ISOMERASE-RELATED"/>
    <property type="match status" value="1"/>
</dbReference>
<evidence type="ECO:0000313" key="7">
    <source>
        <dbReference type="EMBL" id="MCA9385842.1"/>
    </source>
</evidence>
<dbReference type="PROSITE" id="PS00170">
    <property type="entry name" value="CSA_PPIASE_1"/>
    <property type="match status" value="1"/>
</dbReference>
<dbReference type="PROSITE" id="PS50072">
    <property type="entry name" value="CSA_PPIASE_2"/>
    <property type="match status" value="1"/>
</dbReference>
<protein>
    <recommendedName>
        <fullName evidence="5">Peptidyl-prolyl cis-trans isomerase</fullName>
        <shortName evidence="5">PPIase</shortName>
        <ecNumber evidence="5">5.2.1.8</ecNumber>
    </recommendedName>
</protein>
<comment type="caution">
    <text evidence="7">The sequence shown here is derived from an EMBL/GenBank/DDBJ whole genome shotgun (WGS) entry which is preliminary data.</text>
</comment>
<evidence type="ECO:0000256" key="3">
    <source>
        <dbReference type="ARBA" id="ARBA00023110"/>
    </source>
</evidence>
<proteinExistence type="inferred from homology"/>
<dbReference type="GO" id="GO:0003755">
    <property type="term" value="F:peptidyl-prolyl cis-trans isomerase activity"/>
    <property type="evidence" value="ECO:0007669"/>
    <property type="project" value="UniProtKB-UniRule"/>
</dbReference>
<dbReference type="EC" id="5.2.1.8" evidence="5"/>
<dbReference type="PANTHER" id="PTHR45625:SF4">
    <property type="entry name" value="PEPTIDYLPROLYL ISOMERASE DOMAIN AND WD REPEAT-CONTAINING PROTEIN 1"/>
    <property type="match status" value="1"/>
</dbReference>
<evidence type="ECO:0000256" key="5">
    <source>
        <dbReference type="RuleBase" id="RU363019"/>
    </source>
</evidence>